<feature type="transmembrane region" description="Helical" evidence="1">
    <location>
        <begin position="143"/>
        <end position="164"/>
    </location>
</feature>
<sequence>MDGAKNTTKAGCHGTIRDYKGVVIKAFASPFNATTTIQAELESLLFVIRLCNSIGITNLWVEVDAMLIIHYINGNTIANFLAKWGCNLDSFVEYDEHNLPKGAKGLARLNRWVPWVLFVVLQGYYLAGFLVVGRFLIVFISPMVLDNLCGVWSCISELIFGWLCKDKGTVSFMHSFYDFLYNHTLIGCACNLVWLSPFPTSLAVTPDLKQDNFVCPVCVKIAALTSFLIVFVLGNTLFWLTLLLCGSFLRCIEYTILAFRHLFTLIPFHLPYDPFVLESLLCADLEPRYLVLQLLQKDYELQFFELLEDLPRIMFFLFWWGFMVGFLEVLVLSVLVGYYAWISGDTYYWKALRISECSVF</sequence>
<proteinExistence type="predicted"/>
<dbReference type="PANTHER" id="PTHR47723">
    <property type="entry name" value="OS05G0353850 PROTEIN"/>
    <property type="match status" value="1"/>
</dbReference>
<comment type="caution">
    <text evidence="3">The sequence shown here is derived from an EMBL/GenBank/DDBJ whole genome shotgun (WGS) entry which is preliminary data.</text>
</comment>
<dbReference type="PANTHER" id="PTHR47723:SF19">
    <property type="entry name" value="POLYNUCLEOTIDYL TRANSFERASE, RIBONUCLEASE H-LIKE SUPERFAMILY PROTEIN"/>
    <property type="match status" value="1"/>
</dbReference>
<dbReference type="GO" id="GO:0004523">
    <property type="term" value="F:RNA-DNA hybrid ribonuclease activity"/>
    <property type="evidence" value="ECO:0007669"/>
    <property type="project" value="InterPro"/>
</dbReference>
<accession>A0A8T3AM37</accession>
<reference evidence="3" key="1">
    <citation type="journal article" date="2022" name="Front. Genet.">
        <title>Chromosome-Scale Assembly of the Dendrobium nobile Genome Provides Insights Into the Molecular Mechanism of the Biosynthesis of the Medicinal Active Ingredient of Dendrobium.</title>
        <authorList>
            <person name="Xu Q."/>
            <person name="Niu S.-C."/>
            <person name="Li K.-L."/>
            <person name="Zheng P.-J."/>
            <person name="Zhang X.-J."/>
            <person name="Jia Y."/>
            <person name="Liu Y."/>
            <person name="Niu Y.-X."/>
            <person name="Yu L.-H."/>
            <person name="Chen D.-F."/>
            <person name="Zhang G.-Q."/>
        </authorList>
    </citation>
    <scope>NUCLEOTIDE SEQUENCE</scope>
    <source>
        <tissue evidence="3">Leaf</tissue>
    </source>
</reference>
<dbReference type="GO" id="GO:0003676">
    <property type="term" value="F:nucleic acid binding"/>
    <property type="evidence" value="ECO:0007669"/>
    <property type="project" value="InterPro"/>
</dbReference>
<keyword evidence="1" id="KW-0812">Transmembrane</keyword>
<dbReference type="CDD" id="cd06222">
    <property type="entry name" value="RNase_H_like"/>
    <property type="match status" value="1"/>
</dbReference>
<dbReference type="Proteomes" id="UP000829196">
    <property type="component" value="Unassembled WGS sequence"/>
</dbReference>
<feature type="transmembrane region" description="Helical" evidence="1">
    <location>
        <begin position="176"/>
        <end position="195"/>
    </location>
</feature>
<evidence type="ECO:0000313" key="4">
    <source>
        <dbReference type="Proteomes" id="UP000829196"/>
    </source>
</evidence>
<dbReference type="InterPro" id="IPR002156">
    <property type="entry name" value="RNaseH_domain"/>
</dbReference>
<evidence type="ECO:0000313" key="3">
    <source>
        <dbReference type="EMBL" id="KAI0497353.1"/>
    </source>
</evidence>
<dbReference type="InterPro" id="IPR044730">
    <property type="entry name" value="RNase_H-like_dom_plant"/>
</dbReference>
<feature type="domain" description="RNase H type-1" evidence="2">
    <location>
        <begin position="2"/>
        <end position="76"/>
    </location>
</feature>
<gene>
    <name evidence="3" type="ORF">KFK09_020576</name>
</gene>
<dbReference type="InterPro" id="IPR053151">
    <property type="entry name" value="RNase_H-like"/>
</dbReference>
<protein>
    <recommendedName>
        <fullName evidence="2">RNase H type-1 domain-containing protein</fullName>
    </recommendedName>
</protein>
<keyword evidence="1" id="KW-0472">Membrane</keyword>
<feature type="transmembrane region" description="Helical" evidence="1">
    <location>
        <begin position="112"/>
        <end position="137"/>
    </location>
</feature>
<dbReference type="InterPro" id="IPR036397">
    <property type="entry name" value="RNaseH_sf"/>
</dbReference>
<evidence type="ECO:0000256" key="1">
    <source>
        <dbReference type="SAM" id="Phobius"/>
    </source>
</evidence>
<dbReference type="AlphaFoldDB" id="A0A8T3AM37"/>
<dbReference type="Pfam" id="PF13456">
    <property type="entry name" value="RVT_3"/>
    <property type="match status" value="1"/>
</dbReference>
<keyword evidence="1" id="KW-1133">Transmembrane helix</keyword>
<organism evidence="3 4">
    <name type="scientific">Dendrobium nobile</name>
    <name type="common">Orchid</name>
    <dbReference type="NCBI Taxonomy" id="94219"/>
    <lineage>
        <taxon>Eukaryota</taxon>
        <taxon>Viridiplantae</taxon>
        <taxon>Streptophyta</taxon>
        <taxon>Embryophyta</taxon>
        <taxon>Tracheophyta</taxon>
        <taxon>Spermatophyta</taxon>
        <taxon>Magnoliopsida</taxon>
        <taxon>Liliopsida</taxon>
        <taxon>Asparagales</taxon>
        <taxon>Orchidaceae</taxon>
        <taxon>Epidendroideae</taxon>
        <taxon>Malaxideae</taxon>
        <taxon>Dendrobiinae</taxon>
        <taxon>Dendrobium</taxon>
    </lineage>
</organism>
<feature type="transmembrane region" description="Helical" evidence="1">
    <location>
        <begin position="221"/>
        <end position="244"/>
    </location>
</feature>
<keyword evidence="4" id="KW-1185">Reference proteome</keyword>
<feature type="transmembrane region" description="Helical" evidence="1">
    <location>
        <begin position="313"/>
        <end position="341"/>
    </location>
</feature>
<evidence type="ECO:0000259" key="2">
    <source>
        <dbReference type="Pfam" id="PF13456"/>
    </source>
</evidence>
<dbReference type="EMBL" id="JAGYWB010000015">
    <property type="protein sequence ID" value="KAI0497353.1"/>
    <property type="molecule type" value="Genomic_DNA"/>
</dbReference>
<dbReference type="Gene3D" id="3.30.420.10">
    <property type="entry name" value="Ribonuclease H-like superfamily/Ribonuclease H"/>
    <property type="match status" value="1"/>
</dbReference>
<name>A0A8T3AM37_DENNO</name>
<dbReference type="SUPFAM" id="SSF53098">
    <property type="entry name" value="Ribonuclease H-like"/>
    <property type="match status" value="1"/>
</dbReference>
<dbReference type="InterPro" id="IPR012337">
    <property type="entry name" value="RNaseH-like_sf"/>
</dbReference>